<dbReference type="Proteomes" id="UP000286990">
    <property type="component" value="Unassembled WGS sequence"/>
</dbReference>
<keyword evidence="4" id="KW-1185">Reference proteome</keyword>
<evidence type="ECO:0000313" key="4">
    <source>
        <dbReference type="Proteomes" id="UP000286990"/>
    </source>
</evidence>
<comment type="caution">
    <text evidence="3">The sequence shown here is derived from an EMBL/GenBank/DDBJ whole genome shotgun (WGS) entry which is preliminary data.</text>
</comment>
<dbReference type="OrthoDB" id="1466062at2"/>
<dbReference type="InterPro" id="IPR025366">
    <property type="entry name" value="DUF4270"/>
</dbReference>
<gene>
    <name evidence="3" type="ORF">DZC72_06985</name>
</gene>
<feature type="signal peptide" evidence="2">
    <location>
        <begin position="1"/>
        <end position="26"/>
    </location>
</feature>
<organism evidence="3 4">
    <name type="scientific">Maribacter algicola</name>
    <dbReference type="NCBI Taxonomy" id="2498892"/>
    <lineage>
        <taxon>Bacteria</taxon>
        <taxon>Pseudomonadati</taxon>
        <taxon>Bacteroidota</taxon>
        <taxon>Flavobacteriia</taxon>
        <taxon>Flavobacteriales</taxon>
        <taxon>Flavobacteriaceae</taxon>
        <taxon>Maribacter</taxon>
    </lineage>
</organism>
<evidence type="ECO:0000256" key="2">
    <source>
        <dbReference type="SAM" id="SignalP"/>
    </source>
</evidence>
<feature type="compositionally biased region" description="Acidic residues" evidence="1">
    <location>
        <begin position="148"/>
        <end position="165"/>
    </location>
</feature>
<reference evidence="4" key="1">
    <citation type="submission" date="2018-12" db="EMBL/GenBank/DDBJ databases">
        <title>Maribacter lutimaris sp. nov., isolated from marine sediment.</title>
        <authorList>
            <person name="Kim K.K."/>
        </authorList>
    </citation>
    <scope>NUCLEOTIDE SEQUENCE [LARGE SCALE GENOMIC DNA]</scope>
    <source>
        <strain evidence="4">PoM-212</strain>
    </source>
</reference>
<feature type="chain" id="PRO_5019061406" evidence="2">
    <location>
        <begin position="27"/>
        <end position="630"/>
    </location>
</feature>
<keyword evidence="2" id="KW-0732">Signal</keyword>
<sequence>MNIFQKRAIPILCGAFLISAIFLSCEQDLTTIGAGVTGENPFSTGKEVYDVFAYNRNIEAVRTNKLPVYQLGIFDDPVYGRTTASITTQLRLPTSNPTFGVLSQSIEDNAASDDSETTIDEDETVKEVYLYIPYLTKAILRDTDNDGVADEFDDLPEDATNDSDGDGATNGEERTANTDPLDDQSVDLNLDGLNDTDDSRIFANNFANTIDLDSIYVNARNFDDVDGPVVIGLKVQRSTYFLRDLDPNSNFQEAQQYYSNQQFAPTFVSEVLFDSDVDGSITVDNKEILLPGEDDETTEDVDESLIFSKLDPGIRVPLNKQFFQDNILNKEGSPELLSQANFSEFLRGIHLSLLESIGEPTMLLLDLTQANISIIYTYNAFNSEEGGLEERENTFTLGLLSGSAASGFSGNAVNTYINDSYPQDVIDALNTQQNASRIFLKGAAGLTTEIELFEPDNAENILEEIRANNWIINEANLVFYVDRSYPGMAMEPAEPPRLYLYNSETKNPLYNAATERNSTVGGLFGTYLNYDGILVEENGLGLKYTVRITDHINNLVVRDSVNSTLGLTLTTSIQNSNVLNAIFANGEEENIPITSNLTPLGTVLFGSNIPETDPNYNKRLKLEISYTKTE</sequence>
<accession>A0A426RMR6</accession>
<proteinExistence type="predicted"/>
<dbReference type="PROSITE" id="PS51257">
    <property type="entry name" value="PROKAR_LIPOPROTEIN"/>
    <property type="match status" value="1"/>
</dbReference>
<evidence type="ECO:0000313" key="3">
    <source>
        <dbReference type="EMBL" id="RRQ50297.1"/>
    </source>
</evidence>
<dbReference type="RefSeq" id="WP_125222115.1">
    <property type="nucleotide sequence ID" value="NZ_QUSX01000001.1"/>
</dbReference>
<feature type="region of interest" description="Disordered" evidence="1">
    <location>
        <begin position="148"/>
        <end position="190"/>
    </location>
</feature>
<dbReference type="Pfam" id="PF14092">
    <property type="entry name" value="DUF4270"/>
    <property type="match status" value="1"/>
</dbReference>
<protein>
    <submittedName>
        <fullName evidence="3">DUF4270 domain-containing protein</fullName>
    </submittedName>
</protein>
<dbReference type="EMBL" id="QUSX01000001">
    <property type="protein sequence ID" value="RRQ50297.1"/>
    <property type="molecule type" value="Genomic_DNA"/>
</dbReference>
<evidence type="ECO:0000256" key="1">
    <source>
        <dbReference type="SAM" id="MobiDB-lite"/>
    </source>
</evidence>
<name>A0A426RMR6_9FLAO</name>
<dbReference type="AlphaFoldDB" id="A0A426RMR6"/>